<dbReference type="InterPro" id="IPR050647">
    <property type="entry name" value="Plant_LRR-RLKs"/>
</dbReference>
<feature type="compositionally biased region" description="Low complexity" evidence="3">
    <location>
        <begin position="112"/>
        <end position="124"/>
    </location>
</feature>
<dbReference type="Proteomes" id="UP001153069">
    <property type="component" value="Unassembled WGS sequence"/>
</dbReference>
<keyword evidence="1" id="KW-0433">Leucine-rich repeat</keyword>
<sequence length="289" mass="31182">MKVVTMTMIMVIAATTVAALAWFYTDGTCSSGDEDTKSYTLQRDSPSSAISDKDVDTDLALRRRDPTTVHVPTALPTQAPAIASAATTTATTTQRSRRRRRRINENTTNQLPPSSSAPSASPTAISVTTTTTVELFGETYHIANTTVIDRAEKGLTGTLPSEIGLLTALTKIRLWGNHISGNIPTEIIALTALEDLYLGGNDLVGGIRTELGLMTNLDWLSLWGNIFFGEIPSELGLLTQLTMLDIYNNQLSGHVPGNLCDNTALAIIRVDCHPEQFAVQCVCQECSCH</sequence>
<evidence type="ECO:0000256" key="2">
    <source>
        <dbReference type="ARBA" id="ARBA00022737"/>
    </source>
</evidence>
<feature type="compositionally biased region" description="Low complexity" evidence="3">
    <location>
        <begin position="76"/>
        <end position="94"/>
    </location>
</feature>
<evidence type="ECO:0000256" key="3">
    <source>
        <dbReference type="SAM" id="MobiDB-lite"/>
    </source>
</evidence>
<gene>
    <name evidence="5" type="ORF">SEMRO_13_G009800.1</name>
</gene>
<dbReference type="PANTHER" id="PTHR48056">
    <property type="entry name" value="LRR RECEPTOR-LIKE SERINE/THREONINE-PROTEIN KINASE-RELATED"/>
    <property type="match status" value="1"/>
</dbReference>
<keyword evidence="6" id="KW-1185">Reference proteome</keyword>
<feature type="signal peptide" evidence="4">
    <location>
        <begin position="1"/>
        <end position="21"/>
    </location>
</feature>
<keyword evidence="4" id="KW-0732">Signal</keyword>
<feature type="region of interest" description="Disordered" evidence="3">
    <location>
        <begin position="31"/>
        <end position="124"/>
    </location>
</feature>
<name>A0A9N8H255_9STRA</name>
<evidence type="ECO:0000256" key="1">
    <source>
        <dbReference type="ARBA" id="ARBA00022614"/>
    </source>
</evidence>
<dbReference type="Pfam" id="PF00560">
    <property type="entry name" value="LRR_1"/>
    <property type="match status" value="1"/>
</dbReference>
<reference evidence="5" key="1">
    <citation type="submission" date="2020-06" db="EMBL/GenBank/DDBJ databases">
        <authorList>
            <consortium name="Plant Systems Biology data submission"/>
        </authorList>
    </citation>
    <scope>NUCLEOTIDE SEQUENCE</scope>
    <source>
        <strain evidence="5">D6</strain>
    </source>
</reference>
<keyword evidence="2" id="KW-0677">Repeat</keyword>
<dbReference type="InterPro" id="IPR001611">
    <property type="entry name" value="Leu-rich_rpt"/>
</dbReference>
<evidence type="ECO:0000256" key="4">
    <source>
        <dbReference type="SAM" id="SignalP"/>
    </source>
</evidence>
<evidence type="ECO:0000313" key="6">
    <source>
        <dbReference type="Proteomes" id="UP001153069"/>
    </source>
</evidence>
<feature type="compositionally biased region" description="Polar residues" evidence="3">
    <location>
        <begin position="38"/>
        <end position="50"/>
    </location>
</feature>
<dbReference type="PANTHER" id="PTHR48056:SF26">
    <property type="entry name" value="MDIS1-INTERACTING RECEPTOR LIKE KINASE 1"/>
    <property type="match status" value="1"/>
</dbReference>
<feature type="compositionally biased region" description="Basic and acidic residues" evidence="3">
    <location>
        <begin position="51"/>
        <end position="67"/>
    </location>
</feature>
<comment type="caution">
    <text evidence="5">The sequence shown here is derived from an EMBL/GenBank/DDBJ whole genome shotgun (WGS) entry which is preliminary data.</text>
</comment>
<accession>A0A9N8H255</accession>
<dbReference type="InterPro" id="IPR032675">
    <property type="entry name" value="LRR_dom_sf"/>
</dbReference>
<evidence type="ECO:0000313" key="5">
    <source>
        <dbReference type="EMBL" id="CAB9497022.1"/>
    </source>
</evidence>
<dbReference type="OrthoDB" id="48557at2759"/>
<dbReference type="AlphaFoldDB" id="A0A9N8H255"/>
<organism evidence="5 6">
    <name type="scientific">Seminavis robusta</name>
    <dbReference type="NCBI Taxonomy" id="568900"/>
    <lineage>
        <taxon>Eukaryota</taxon>
        <taxon>Sar</taxon>
        <taxon>Stramenopiles</taxon>
        <taxon>Ochrophyta</taxon>
        <taxon>Bacillariophyta</taxon>
        <taxon>Bacillariophyceae</taxon>
        <taxon>Bacillariophycidae</taxon>
        <taxon>Naviculales</taxon>
        <taxon>Naviculaceae</taxon>
        <taxon>Seminavis</taxon>
    </lineage>
</organism>
<protein>
    <submittedName>
        <fullName evidence="5">Leucine Rich Repeat</fullName>
    </submittedName>
</protein>
<proteinExistence type="predicted"/>
<dbReference type="Gene3D" id="3.80.10.10">
    <property type="entry name" value="Ribonuclease Inhibitor"/>
    <property type="match status" value="1"/>
</dbReference>
<dbReference type="EMBL" id="CAICTM010000013">
    <property type="protein sequence ID" value="CAB9497022.1"/>
    <property type="molecule type" value="Genomic_DNA"/>
</dbReference>
<dbReference type="GO" id="GO:0033612">
    <property type="term" value="F:receptor serine/threonine kinase binding"/>
    <property type="evidence" value="ECO:0007669"/>
    <property type="project" value="TreeGrafter"/>
</dbReference>
<dbReference type="SUPFAM" id="SSF52058">
    <property type="entry name" value="L domain-like"/>
    <property type="match status" value="1"/>
</dbReference>
<feature type="chain" id="PRO_5040178896" evidence="4">
    <location>
        <begin position="22"/>
        <end position="289"/>
    </location>
</feature>